<evidence type="ECO:0000313" key="2">
    <source>
        <dbReference type="Proteomes" id="UP000823927"/>
    </source>
</evidence>
<sequence>MKRVKAACICQTLHFLLKEDLGHDYAVSLVKREVEQYKSGLDQHHTQYRIVEESEQPDGSIIVKIIKQYNSSPVGDYLD</sequence>
<evidence type="ECO:0000313" key="1">
    <source>
        <dbReference type="EMBL" id="HIS45966.1"/>
    </source>
</evidence>
<comment type="caution">
    <text evidence="1">The sequence shown here is derived from an EMBL/GenBank/DDBJ whole genome shotgun (WGS) entry which is preliminary data.</text>
</comment>
<accession>A0A9D1F1S8</accession>
<dbReference type="EMBL" id="DVIT01000002">
    <property type="protein sequence ID" value="HIS45966.1"/>
    <property type="molecule type" value="Genomic_DNA"/>
</dbReference>
<reference evidence="1" key="2">
    <citation type="journal article" date="2021" name="PeerJ">
        <title>Extensive microbial diversity within the chicken gut microbiome revealed by metagenomics and culture.</title>
        <authorList>
            <person name="Gilroy R."/>
            <person name="Ravi A."/>
            <person name="Getino M."/>
            <person name="Pursley I."/>
            <person name="Horton D.L."/>
            <person name="Alikhan N.F."/>
            <person name="Baker D."/>
            <person name="Gharbi K."/>
            <person name="Hall N."/>
            <person name="Watson M."/>
            <person name="Adriaenssens E.M."/>
            <person name="Foster-Nyarko E."/>
            <person name="Jarju S."/>
            <person name="Secka A."/>
            <person name="Antonio M."/>
            <person name="Oren A."/>
            <person name="Chaudhuri R.R."/>
            <person name="La Ragione R."/>
            <person name="Hildebrand F."/>
            <person name="Pallen M.J."/>
        </authorList>
    </citation>
    <scope>NUCLEOTIDE SEQUENCE</scope>
    <source>
        <strain evidence="1">CHK178-757</strain>
    </source>
</reference>
<dbReference type="AlphaFoldDB" id="A0A9D1F1S8"/>
<name>A0A9D1F1S8_9FIRM</name>
<dbReference type="Proteomes" id="UP000823927">
    <property type="component" value="Unassembled WGS sequence"/>
</dbReference>
<protein>
    <submittedName>
        <fullName evidence="1">Uncharacterized protein</fullName>
    </submittedName>
</protein>
<organism evidence="1 2">
    <name type="scientific">Candidatus Scybalocola faecigallinarum</name>
    <dbReference type="NCBI Taxonomy" id="2840941"/>
    <lineage>
        <taxon>Bacteria</taxon>
        <taxon>Bacillati</taxon>
        <taxon>Bacillota</taxon>
        <taxon>Clostridia</taxon>
        <taxon>Lachnospirales</taxon>
        <taxon>Lachnospiraceae</taxon>
        <taxon>Lachnospiraceae incertae sedis</taxon>
        <taxon>Candidatus Scybalocola (ex Gilroy et al. 2021)</taxon>
    </lineage>
</organism>
<proteinExistence type="predicted"/>
<reference evidence="1" key="1">
    <citation type="submission" date="2020-10" db="EMBL/GenBank/DDBJ databases">
        <authorList>
            <person name="Gilroy R."/>
        </authorList>
    </citation>
    <scope>NUCLEOTIDE SEQUENCE</scope>
    <source>
        <strain evidence="1">CHK178-757</strain>
    </source>
</reference>
<gene>
    <name evidence="1" type="ORF">IAB46_00105</name>
</gene>